<dbReference type="SUPFAM" id="SSF81296">
    <property type="entry name" value="E set domains"/>
    <property type="match status" value="2"/>
</dbReference>
<dbReference type="InterPro" id="IPR040671">
    <property type="entry name" value="Pullulanase_N2"/>
</dbReference>
<feature type="chain" id="PRO_5039144922" evidence="4">
    <location>
        <begin position="26"/>
        <end position="1989"/>
    </location>
</feature>
<evidence type="ECO:0000313" key="7">
    <source>
        <dbReference type="Proteomes" id="UP000199288"/>
    </source>
</evidence>
<feature type="signal peptide" evidence="4">
    <location>
        <begin position="1"/>
        <end position="25"/>
    </location>
</feature>
<dbReference type="InterPro" id="IPR017853">
    <property type="entry name" value="GH"/>
</dbReference>
<dbReference type="Gene3D" id="2.60.40.10">
    <property type="entry name" value="Immunoglobulins"/>
    <property type="match status" value="4"/>
</dbReference>
<evidence type="ECO:0000256" key="3">
    <source>
        <dbReference type="SAM" id="Phobius"/>
    </source>
</evidence>
<feature type="domain" description="Glycosyl hydrolase family 13 catalytic" evidence="5">
    <location>
        <begin position="157"/>
        <end position="607"/>
    </location>
</feature>
<keyword evidence="3" id="KW-0812">Transmembrane</keyword>
<dbReference type="EMBL" id="FNQV01000005">
    <property type="protein sequence ID" value="SEA16264.1"/>
    <property type="molecule type" value="Genomic_DNA"/>
</dbReference>
<dbReference type="Gene3D" id="2.60.40.1130">
    <property type="entry name" value="Rab geranylgeranyltransferase alpha-subunit, insert domain"/>
    <property type="match status" value="1"/>
</dbReference>
<dbReference type="SMART" id="SM00642">
    <property type="entry name" value="Aamy"/>
    <property type="match status" value="1"/>
</dbReference>
<dbReference type="Pfam" id="PF11852">
    <property type="entry name" value="Pullul_strch_C"/>
    <property type="match status" value="1"/>
</dbReference>
<dbReference type="InterPro" id="IPR011839">
    <property type="entry name" value="Pullul_strch"/>
</dbReference>
<organism evidence="6 7">
    <name type="scientific">Bowdeniella nasicola</name>
    <dbReference type="NCBI Taxonomy" id="208480"/>
    <lineage>
        <taxon>Bacteria</taxon>
        <taxon>Bacillati</taxon>
        <taxon>Actinomycetota</taxon>
        <taxon>Actinomycetes</taxon>
        <taxon>Actinomycetales</taxon>
        <taxon>Actinomycetaceae</taxon>
        <taxon>Bowdeniella</taxon>
    </lineage>
</organism>
<dbReference type="InterPro" id="IPR054409">
    <property type="entry name" value="X25_BaPul-like"/>
</dbReference>
<dbReference type="PANTHER" id="PTHR43002">
    <property type="entry name" value="GLYCOGEN DEBRANCHING ENZYME"/>
    <property type="match status" value="1"/>
</dbReference>
<evidence type="ECO:0000313" key="6">
    <source>
        <dbReference type="EMBL" id="SEA16264.1"/>
    </source>
</evidence>
<dbReference type="InterPro" id="IPR004193">
    <property type="entry name" value="Glyco_hydro_13_N"/>
</dbReference>
<dbReference type="InterPro" id="IPR014756">
    <property type="entry name" value="Ig_E-set"/>
</dbReference>
<feature type="region of interest" description="Disordered" evidence="2">
    <location>
        <begin position="1902"/>
        <end position="1953"/>
    </location>
</feature>
<dbReference type="SUPFAM" id="SSF51445">
    <property type="entry name" value="(Trans)glycosidases"/>
    <property type="match status" value="2"/>
</dbReference>
<dbReference type="Pfam" id="PF17967">
    <property type="entry name" value="Pullulanase_N2"/>
    <property type="match status" value="1"/>
</dbReference>
<feature type="compositionally biased region" description="Polar residues" evidence="2">
    <location>
        <begin position="1903"/>
        <end position="1925"/>
    </location>
</feature>
<sequence length="1989" mass="211138">MSPIPRKRPIAAALTTGFLALTSLAAIPFAAAETTSATLVGSLQSELGCAEDWMPACDATTMIAADDGIYELTVTVPAGDWEFKVALNKSWDESYGDGANNVPLSLAGATELTFTYNDETHALGLKPTSLPGPYTEADAALVAQPATHAGAGQQFYFVLTDRFANGSSANDTAGLGDDRLASGFDPTDVGFYHGGDLAGLKDKLDYIEGLGTTAIWLTPSLKNNPVQGEGNDASAGYHGYWITDFTQIDPHLGTNEEMKAFIDAAHARGIKVYFDIITNHTADLIDYEEGTYDYKDIASHPYKDSDGNVVDVSKLAGKDGFPTFDPKTSFPYTPIRAADQPQMVPEWLNDVTLYHNRGNSTWEGESVTFGDFVGLDDLMTENPKVVDGMADIYRQWMDLGIDGFRIDTVKHVNFEFWTSFSSQLQRHADSMNPDFFTFGEVYDADAAKISPYMRKTDMSAVLDFTFQSRAVNYAKGLTSAGLSALFADDDRYTSPTSNASFLPTFLGNHDMGRVGHFLSGTDNAEARSKLAHSLMYLTRGQPVVYYGDEQGFVGNGGDKAARQSMFASKAEEYTSQNKLDGSPYGTGDHFDTSAALYGHIAALGELRAEHPALNTGAQIELFASDGPGLYAFARVDRDEKYEYVVALNNTSAPITQEIETLTPGASYAAVYGASGSLTTNAEGKTSITVPALGAVVYKAEKTVAAGDLKPVLNLSGDKLDAMAPIAVDTADNRWAETSFAYRIVGSDDYTPLGVATGPDGRLFADTSALKKGSLVEYRAVTTDAAGNREAASGYGVVGVDLSGSAPEAPGGDDLFVTVPGSHNAAMGCPGDWQPDCEAAKLTKDENSSWYTATFDIPAGSYEYKVAIGGSWDENYGVGGERDGANLTYTAPGGKVTFYYDSVSHRAFTSLDGPLVTLPGSFNKALGCTGGDGGNWDPACLATLMTPGENGTYTFTTNAIPTGSHEVKVAHGLGWTENYGADGKPGGDNITFSAQEGKNVTFTYDVATHVLTIEVTDPPAAGAGELRAQWIDTTTIVLPTNLFGSVPAPDATVVLAHNATGGMSLADGEVAGTDVTVTPLSYVGALSEQQLARFPHLKDYIAFSVTGMDRSQIEDALTGAVKVLISGEAPIAFTGVQIPGVLDDLYASDARAAGIGVTFDDGAPSVKLWAPTATKVSLQLWDDASGSGDPTSHAMTRNADGTWQVVGSPDWKNRAYRFEVTVYVPSEDAVVTNSVTDPYAVGLTAGSTHSVLLDLADPALAPESWRTTEVPVVARAVDQAIYELHVRDFSIGDESVPAEMRGTYKAFTLPESDGVSHLKELAAAGVNSLHLLPTFDIATIPEPRSAQVAPQIPDAGPASEEQQAAIAAVADQDGFNWGYDPFHFFAPEGSYALDETAAGRVAEYREMVAAINGLGMRVIADEVFNHTAASGQAEKSVLDKVVPGYYHRLNAAGKVETSTCCQNVATEHQMAEQLMVDSVMTWARDYHVSGFRFDLMGHHSVANMLAVKEALATLTLDKDGIDGSTIHLYGEGWNFGEVSGNARFTQAIQGQLKDTGIATFSDRLRDAVHGGSPVDGDSYRDQGFGTGLYTDPNGAGRLQGDDKARADLLHQSDLVRLGLAGNLADYQLLASDGSVKPGKDFDYRGDPAGYAAQPDEVITYVDAHDNETLFDLSVIKLPEDTTMADRVRMNAVQLSTVALAQTPAFFHAGTDLMRSKSLDRDSYNSGDHFNAIDWRGIEHNFGVGLPPKDKNGEKWDVMRPLLEDPAKKASPEDLALSKAMALDLIKLRYASPLMRLGSAELIGEKVSFPNAGPGQTPGLILMHIDDTRGTDIDGELDGVLIAINASPKPITEKVADLAGKDFALSAIQQNGADEVVKGTTWDAASGTLTIPARTSAVLHLAQEPGTSPTDQPTGEPTGEPTGQPTGDPTGEPTGEPTSQPTAAPSPSVPGEPGLPITGGQVGVLAALALAALGMGAWLVARRRDRFVAHR</sequence>
<dbReference type="InterPro" id="IPR013783">
    <property type="entry name" value="Ig-like_fold"/>
</dbReference>
<keyword evidence="3" id="KW-1133">Transmembrane helix</keyword>
<evidence type="ECO:0000256" key="4">
    <source>
        <dbReference type="SAM" id="SignalP"/>
    </source>
</evidence>
<gene>
    <name evidence="6" type="ORF">SAMN02910418_01030</name>
</gene>
<evidence type="ECO:0000256" key="2">
    <source>
        <dbReference type="SAM" id="MobiDB-lite"/>
    </source>
</evidence>
<dbReference type="CDD" id="cd12962">
    <property type="entry name" value="X25_BaPul_like"/>
    <property type="match status" value="3"/>
</dbReference>
<dbReference type="Proteomes" id="UP000199288">
    <property type="component" value="Unassembled WGS sequence"/>
</dbReference>
<feature type="transmembrane region" description="Helical" evidence="3">
    <location>
        <begin position="1960"/>
        <end position="1979"/>
    </location>
</feature>
<feature type="compositionally biased region" description="Low complexity" evidence="2">
    <location>
        <begin position="1935"/>
        <end position="1944"/>
    </location>
</feature>
<dbReference type="NCBIfam" id="TIGR02103">
    <property type="entry name" value="pullul_strch"/>
    <property type="match status" value="1"/>
</dbReference>
<dbReference type="CDD" id="cd11341">
    <property type="entry name" value="AmyAc_Pullulanase_LD-like"/>
    <property type="match status" value="1"/>
</dbReference>
<dbReference type="CDD" id="cd02860">
    <property type="entry name" value="E_set_Pullulanase"/>
    <property type="match status" value="1"/>
</dbReference>
<dbReference type="Pfam" id="PF02922">
    <property type="entry name" value="CBM_48"/>
    <property type="match status" value="1"/>
</dbReference>
<dbReference type="OrthoDB" id="9805159at2"/>
<name>A0A1H3YYY1_9ACTO</name>
<dbReference type="GO" id="GO:0051060">
    <property type="term" value="F:pullulanase activity"/>
    <property type="evidence" value="ECO:0007669"/>
    <property type="project" value="InterPro"/>
</dbReference>
<dbReference type="Gene3D" id="2.60.40.1180">
    <property type="entry name" value="Golgi alpha-mannosidase II"/>
    <property type="match status" value="2"/>
</dbReference>
<keyword evidence="4" id="KW-0732">Signal</keyword>
<evidence type="ECO:0000259" key="5">
    <source>
        <dbReference type="SMART" id="SM00642"/>
    </source>
</evidence>
<dbReference type="InterPro" id="IPR024561">
    <property type="entry name" value="Pullul_strch_C"/>
</dbReference>
<comment type="similarity">
    <text evidence="1">Belongs to the glycosyl hydrolase 13 family.</text>
</comment>
<dbReference type="InterPro" id="IPR013780">
    <property type="entry name" value="Glyco_hydro_b"/>
</dbReference>
<accession>A0A1H3YYY1</accession>
<dbReference type="SUPFAM" id="SSF51011">
    <property type="entry name" value="Glycosyl hydrolase domain"/>
    <property type="match status" value="2"/>
</dbReference>
<keyword evidence="3" id="KW-0472">Membrane</keyword>
<protein>
    <submittedName>
        <fullName evidence="6">Alpha-1,6-glucosidases, pullulanase-type</fullName>
    </submittedName>
</protein>
<reference evidence="7" key="1">
    <citation type="submission" date="2016-10" db="EMBL/GenBank/DDBJ databases">
        <authorList>
            <person name="Varghese N."/>
            <person name="Submissions S."/>
        </authorList>
    </citation>
    <scope>NUCLEOTIDE SEQUENCE [LARGE SCALE GENOMIC DNA]</scope>
    <source>
        <strain evidence="7">KPR-1</strain>
    </source>
</reference>
<dbReference type="Gene3D" id="3.20.20.80">
    <property type="entry name" value="Glycosidases"/>
    <property type="match status" value="2"/>
</dbReference>
<dbReference type="Pfam" id="PF00128">
    <property type="entry name" value="Alpha-amylase"/>
    <property type="match status" value="1"/>
</dbReference>
<evidence type="ECO:0000256" key="1">
    <source>
        <dbReference type="ARBA" id="ARBA00008061"/>
    </source>
</evidence>
<keyword evidence="7" id="KW-1185">Reference proteome</keyword>
<dbReference type="InterPro" id="IPR006047">
    <property type="entry name" value="GH13_cat_dom"/>
</dbReference>
<dbReference type="Pfam" id="PF22058">
    <property type="entry name" value="X25_BaPul_like"/>
    <property type="match status" value="3"/>
</dbReference>
<dbReference type="RefSeq" id="WP_092563106.1">
    <property type="nucleotide sequence ID" value="NZ_FNQV01000005.1"/>
</dbReference>
<dbReference type="InterPro" id="IPR006048">
    <property type="entry name" value="A-amylase/branching_C"/>
</dbReference>
<dbReference type="GO" id="GO:0005975">
    <property type="term" value="P:carbohydrate metabolic process"/>
    <property type="evidence" value="ECO:0007669"/>
    <property type="project" value="InterPro"/>
</dbReference>
<dbReference type="Pfam" id="PF02806">
    <property type="entry name" value="Alpha-amylase_C"/>
    <property type="match status" value="1"/>
</dbReference>
<dbReference type="CDD" id="cd11339">
    <property type="entry name" value="AmyAc_bac_CMD_like_2"/>
    <property type="match status" value="1"/>
</dbReference>
<proteinExistence type="inferred from homology"/>